<evidence type="ECO:0000259" key="6">
    <source>
        <dbReference type="Pfam" id="PF19289"/>
    </source>
</evidence>
<evidence type="ECO:0000313" key="9">
    <source>
        <dbReference type="Proteomes" id="UP001054846"/>
    </source>
</evidence>
<dbReference type="InterPro" id="IPR045569">
    <property type="entry name" value="Metalloprtase-TldD/E_C"/>
</dbReference>
<keyword evidence="9" id="KW-1185">Reference proteome</keyword>
<keyword evidence="4" id="KW-0482">Metalloprotease</keyword>
<reference evidence="8 9" key="1">
    <citation type="journal article" date="2021" name="Genome Biol. Evol.">
        <title>Complete Genome Sequencing of a Novel Gloeobacter Species from a Waterfall Cave in Mexico.</title>
        <authorList>
            <person name="Saw J.H."/>
            <person name="Cardona T."/>
            <person name="Montejano G."/>
        </authorList>
    </citation>
    <scope>NUCLEOTIDE SEQUENCE [LARGE SCALE GENOMIC DNA]</scope>
    <source>
        <strain evidence="8">MG652769</strain>
    </source>
</reference>
<dbReference type="Pfam" id="PF19289">
    <property type="entry name" value="PmbA_TldD_3rd"/>
    <property type="match status" value="1"/>
</dbReference>
<comment type="similarity">
    <text evidence="1">Belongs to the peptidase U62 family.</text>
</comment>
<gene>
    <name evidence="8" type="ORF">ISF26_13715</name>
</gene>
<dbReference type="Pfam" id="PF01523">
    <property type="entry name" value="PmbA_TldD_1st"/>
    <property type="match status" value="1"/>
</dbReference>
<feature type="domain" description="Metalloprotease TldD/E central" evidence="7">
    <location>
        <begin position="152"/>
        <end position="252"/>
    </location>
</feature>
<dbReference type="InterPro" id="IPR045570">
    <property type="entry name" value="Metalloprtase-TldD/E_cen_dom"/>
</dbReference>
<dbReference type="EMBL" id="CP063845">
    <property type="protein sequence ID" value="UFP92879.1"/>
    <property type="molecule type" value="Genomic_DNA"/>
</dbReference>
<sequence length="514" mass="55594">MLPRRRLLRLLAASPVLLVPGRGTLAQPVPADGRLAAELCAQAIKAARQAGASYADIRLIRQRRQVLEARNDRMAQLSDEETHGFGIRCLAKGAWGFASSAAVTPASARQTARQAVEIAKASALSQQTPVKLALEPAHRGQFRSPRTVESFAVPVDKKVDLLLACTEKMRKVPEVKVATGFMLLVGTDKYFASSEGALLHIESLITNAGLAAFAAGGGEQQSRFYEIHPLQAGWEHIEAGELLAHAERVAGEAKQKLTATEAPRGTFDLILDGENLHLTIHESVGHATELDRALGYEADYAGTTFATPDQLGRLQYGSRQVNLVADNTLPGGLASLGYDDEGVAAQRWDIVREGRLVGYSTNREVAPQVGFRRSHGCCRCESWEFMPIVRIANVGLAPGAGSPEDLIADTKDGIYIESTGTYSIDQKRLNFQFGGDLFYRIRGGKKAEMLKDVVYRGTTPTFWGACDAVCGPEHWRPWGLLNCGKGQPGQAGQMTHGAAPARFRQIEVGSGRQV</sequence>
<evidence type="ECO:0000256" key="4">
    <source>
        <dbReference type="ARBA" id="ARBA00023049"/>
    </source>
</evidence>
<feature type="domain" description="Metalloprotease TldD/E C-terminal" evidence="6">
    <location>
        <begin position="265"/>
        <end position="470"/>
    </location>
</feature>
<dbReference type="InterPro" id="IPR036059">
    <property type="entry name" value="TldD/PmbA_sf"/>
</dbReference>
<evidence type="ECO:0000256" key="1">
    <source>
        <dbReference type="ARBA" id="ARBA00005836"/>
    </source>
</evidence>
<evidence type="ECO:0000256" key="3">
    <source>
        <dbReference type="ARBA" id="ARBA00022801"/>
    </source>
</evidence>
<name>A0ABY3PGV5_9CYAN</name>
<proteinExistence type="inferred from homology"/>
<dbReference type="InterPro" id="IPR002510">
    <property type="entry name" value="Metalloprtase-TldD/E_N"/>
</dbReference>
<dbReference type="Pfam" id="PF19290">
    <property type="entry name" value="PmbA_TldD_2nd"/>
    <property type="match status" value="1"/>
</dbReference>
<accession>A0ABY3PGV5</accession>
<dbReference type="InterPro" id="IPR035068">
    <property type="entry name" value="TldD/PmbA_N"/>
</dbReference>
<dbReference type="Gene3D" id="3.30.2290.10">
    <property type="entry name" value="PmbA/TldD superfamily"/>
    <property type="match status" value="1"/>
</dbReference>
<dbReference type="PANTHER" id="PTHR30624">
    <property type="entry name" value="UNCHARACTERIZED PROTEIN TLDD AND PMBA"/>
    <property type="match status" value="1"/>
</dbReference>
<dbReference type="InterPro" id="IPR051463">
    <property type="entry name" value="Peptidase_U62_metallo"/>
</dbReference>
<evidence type="ECO:0000313" key="8">
    <source>
        <dbReference type="EMBL" id="UFP92879.1"/>
    </source>
</evidence>
<evidence type="ECO:0000259" key="7">
    <source>
        <dbReference type="Pfam" id="PF19290"/>
    </source>
</evidence>
<evidence type="ECO:0000256" key="2">
    <source>
        <dbReference type="ARBA" id="ARBA00022670"/>
    </source>
</evidence>
<keyword evidence="3" id="KW-0378">Hydrolase</keyword>
<dbReference type="PANTHER" id="PTHR30624:SF10">
    <property type="entry name" value="CONSERVED PROTEIN"/>
    <property type="match status" value="1"/>
</dbReference>
<protein>
    <submittedName>
        <fullName evidence="8">TldD/PmbA family protein</fullName>
    </submittedName>
</protein>
<keyword evidence="2" id="KW-0645">Protease</keyword>
<organism evidence="8 9">
    <name type="scientific">Gloeobacter morelensis MG652769</name>
    <dbReference type="NCBI Taxonomy" id="2781736"/>
    <lineage>
        <taxon>Bacteria</taxon>
        <taxon>Bacillati</taxon>
        <taxon>Cyanobacteriota</taxon>
        <taxon>Cyanophyceae</taxon>
        <taxon>Gloeobacterales</taxon>
        <taxon>Gloeobacteraceae</taxon>
        <taxon>Gloeobacter</taxon>
        <taxon>Gloeobacter morelensis</taxon>
    </lineage>
</organism>
<dbReference type="SUPFAM" id="SSF111283">
    <property type="entry name" value="Putative modulator of DNA gyrase, PmbA/TldD"/>
    <property type="match status" value="1"/>
</dbReference>
<feature type="domain" description="Metalloprotease TldD/E N-terminal" evidence="5">
    <location>
        <begin position="55"/>
        <end position="119"/>
    </location>
</feature>
<dbReference type="Proteomes" id="UP001054846">
    <property type="component" value="Chromosome"/>
</dbReference>
<dbReference type="RefSeq" id="WP_230839876.1">
    <property type="nucleotide sequence ID" value="NZ_CP063845.1"/>
</dbReference>
<evidence type="ECO:0000259" key="5">
    <source>
        <dbReference type="Pfam" id="PF01523"/>
    </source>
</evidence>